<dbReference type="NCBIfam" id="NF011620">
    <property type="entry name" value="PRK15046.1"/>
    <property type="match status" value="1"/>
</dbReference>
<proteinExistence type="predicted"/>
<sequence length="377" mass="41099">MDKRRKWIAPLAVLALTGVVAGCGTSNHTESGNASIGDAKDAGSSTSNKHLGTITLYTSDGLEDYYKTVLPQFEKEYGAKVVMVDDGSGAVVNRLDIEKNSPKADVVVTMPPFVQQAQQEGLLQSYKSTAWNDIPSSRKDTNGYWETFIDNYVNFAFNPQLTPNPPKTFNDLLSAQYKNEIAYSNPQSAGDGMAVLIMAQQLWGTQKAMSYLKSLEPSVKFHTQGTGYLDVLLNRGEIKVANGDLQMDMADKVQGGMSLQPLFLEPSAGQKPVTFEDPYVIGLVKNAPNTAGGEALINYLLSKSAQEETYSIFGLPARTDIPATTANAKEIESMLNGVQVLPIDWTNVLKNQTQWQSMWQSEVLNAYGKQGSVTGNE</sequence>
<dbReference type="Gene3D" id="3.40.190.10">
    <property type="entry name" value="Periplasmic binding protein-like II"/>
    <property type="match status" value="2"/>
</dbReference>
<evidence type="ECO:0000313" key="6">
    <source>
        <dbReference type="EMBL" id="WAH39983.1"/>
    </source>
</evidence>
<evidence type="ECO:0000313" key="7">
    <source>
        <dbReference type="Proteomes" id="UP001164761"/>
    </source>
</evidence>
<name>A0ABY6ZAR9_9BACL</name>
<comment type="subcellular location">
    <subcellularLocation>
        <location evidence="1">Periplasm</location>
    </subcellularLocation>
</comment>
<gene>
    <name evidence="6" type="ORF">NZD89_16440</name>
</gene>
<dbReference type="PANTHER" id="PTHR30006:SF3">
    <property type="entry name" value="THIAMINE-BINDING PERIPLASMIC PROTEIN"/>
    <property type="match status" value="1"/>
</dbReference>
<dbReference type="SUPFAM" id="SSF53850">
    <property type="entry name" value="Periplasmic binding protein-like II"/>
    <property type="match status" value="1"/>
</dbReference>
<keyword evidence="3 5" id="KW-0732">Signal</keyword>
<dbReference type="EMBL" id="CP104067">
    <property type="protein sequence ID" value="WAH39983.1"/>
    <property type="molecule type" value="Genomic_DNA"/>
</dbReference>
<feature type="chain" id="PRO_5045936775" evidence="5">
    <location>
        <begin position="22"/>
        <end position="377"/>
    </location>
</feature>
<dbReference type="RefSeq" id="WP_268003881.1">
    <property type="nucleotide sequence ID" value="NZ_CP104067.1"/>
</dbReference>
<protein>
    <submittedName>
        <fullName evidence="6">2-aminoethylphosphonate ABC transporter substrate-binding protein</fullName>
    </submittedName>
</protein>
<accession>A0ABY6ZAR9</accession>
<dbReference type="Pfam" id="PF13531">
    <property type="entry name" value="SBP_bac_11"/>
    <property type="match status" value="1"/>
</dbReference>
<dbReference type="PROSITE" id="PS51257">
    <property type="entry name" value="PROKAR_LIPOPROTEIN"/>
    <property type="match status" value="1"/>
</dbReference>
<organism evidence="6 7">
    <name type="scientific">Alicyclobacillus fastidiosus</name>
    <dbReference type="NCBI Taxonomy" id="392011"/>
    <lineage>
        <taxon>Bacteria</taxon>
        <taxon>Bacillati</taxon>
        <taxon>Bacillota</taxon>
        <taxon>Bacilli</taxon>
        <taxon>Bacillales</taxon>
        <taxon>Alicyclobacillaceae</taxon>
        <taxon>Alicyclobacillus</taxon>
    </lineage>
</organism>
<evidence type="ECO:0000256" key="3">
    <source>
        <dbReference type="ARBA" id="ARBA00022729"/>
    </source>
</evidence>
<keyword evidence="4" id="KW-0574">Periplasm</keyword>
<keyword evidence="2" id="KW-0813">Transport</keyword>
<evidence type="ECO:0000256" key="5">
    <source>
        <dbReference type="SAM" id="SignalP"/>
    </source>
</evidence>
<evidence type="ECO:0000256" key="2">
    <source>
        <dbReference type="ARBA" id="ARBA00022448"/>
    </source>
</evidence>
<dbReference type="PANTHER" id="PTHR30006">
    <property type="entry name" value="THIAMINE-BINDING PERIPLASMIC PROTEIN-RELATED"/>
    <property type="match status" value="1"/>
</dbReference>
<dbReference type="Proteomes" id="UP001164761">
    <property type="component" value="Chromosome"/>
</dbReference>
<reference evidence="6" key="1">
    <citation type="submission" date="2022-08" db="EMBL/GenBank/DDBJ databases">
        <title>Alicyclobacillus fastidiosus DSM 17978, complete genome.</title>
        <authorList>
            <person name="Wang Q."/>
            <person name="Cai R."/>
            <person name="Wang Z."/>
        </authorList>
    </citation>
    <scope>NUCLEOTIDE SEQUENCE</scope>
    <source>
        <strain evidence="6">DSM 17978</strain>
    </source>
</reference>
<feature type="signal peptide" evidence="5">
    <location>
        <begin position="1"/>
        <end position="21"/>
    </location>
</feature>
<keyword evidence="7" id="KW-1185">Reference proteome</keyword>
<evidence type="ECO:0000256" key="1">
    <source>
        <dbReference type="ARBA" id="ARBA00004418"/>
    </source>
</evidence>
<evidence type="ECO:0000256" key="4">
    <source>
        <dbReference type="ARBA" id="ARBA00022764"/>
    </source>
</evidence>